<dbReference type="EMBL" id="KQ414670">
    <property type="protein sequence ID" value="KOC64397.1"/>
    <property type="molecule type" value="Genomic_DNA"/>
</dbReference>
<proteinExistence type="predicted"/>
<dbReference type="Proteomes" id="UP000053825">
    <property type="component" value="Unassembled WGS sequence"/>
</dbReference>
<sequence>MGHHHVETNHFEIDLNYWPVRSPDLRRLNYFLWRYVKEMVNKTQPTTRDDMKIRIINAYAAISTETIAFTINSLCCNRLQKCLRVGGEHFEHQM</sequence>
<dbReference type="InterPro" id="IPR036397">
    <property type="entry name" value="RNaseH_sf"/>
</dbReference>
<keyword evidence="2" id="KW-1185">Reference proteome</keyword>
<dbReference type="STRING" id="597456.A0A0L7R0L5"/>
<name>A0A0L7R0L5_9HYME</name>
<accession>A0A0L7R0L5</accession>
<dbReference type="PANTHER" id="PTHR47326:SF1">
    <property type="entry name" value="HTH PSQ-TYPE DOMAIN-CONTAINING PROTEIN"/>
    <property type="match status" value="1"/>
</dbReference>
<organism evidence="1 2">
    <name type="scientific">Habropoda laboriosa</name>
    <dbReference type="NCBI Taxonomy" id="597456"/>
    <lineage>
        <taxon>Eukaryota</taxon>
        <taxon>Metazoa</taxon>
        <taxon>Ecdysozoa</taxon>
        <taxon>Arthropoda</taxon>
        <taxon>Hexapoda</taxon>
        <taxon>Insecta</taxon>
        <taxon>Pterygota</taxon>
        <taxon>Neoptera</taxon>
        <taxon>Endopterygota</taxon>
        <taxon>Hymenoptera</taxon>
        <taxon>Apocrita</taxon>
        <taxon>Aculeata</taxon>
        <taxon>Apoidea</taxon>
        <taxon>Anthophila</taxon>
        <taxon>Apidae</taxon>
        <taxon>Habropoda</taxon>
    </lineage>
</organism>
<dbReference type="AlphaFoldDB" id="A0A0L7R0L5"/>
<dbReference type="Gene3D" id="3.30.420.10">
    <property type="entry name" value="Ribonuclease H-like superfamily/Ribonuclease H"/>
    <property type="match status" value="1"/>
</dbReference>
<dbReference type="GO" id="GO:0003676">
    <property type="term" value="F:nucleic acid binding"/>
    <property type="evidence" value="ECO:0007669"/>
    <property type="project" value="InterPro"/>
</dbReference>
<evidence type="ECO:0000313" key="1">
    <source>
        <dbReference type="EMBL" id="KOC64397.1"/>
    </source>
</evidence>
<evidence type="ECO:0008006" key="3">
    <source>
        <dbReference type="Google" id="ProtNLM"/>
    </source>
</evidence>
<reference evidence="1 2" key="1">
    <citation type="submission" date="2015-07" db="EMBL/GenBank/DDBJ databases">
        <title>The genome of Habropoda laboriosa.</title>
        <authorList>
            <person name="Pan H."/>
            <person name="Kapheim K."/>
        </authorList>
    </citation>
    <scope>NUCLEOTIDE SEQUENCE [LARGE SCALE GENOMIC DNA]</scope>
    <source>
        <strain evidence="1">0110345459</strain>
    </source>
</reference>
<protein>
    <recommendedName>
        <fullName evidence="3">Histone-lysine N-methyltransferase SETMAR</fullName>
    </recommendedName>
</protein>
<gene>
    <name evidence="1" type="ORF">WH47_01565</name>
</gene>
<evidence type="ECO:0000313" key="2">
    <source>
        <dbReference type="Proteomes" id="UP000053825"/>
    </source>
</evidence>
<dbReference type="PANTHER" id="PTHR47326">
    <property type="entry name" value="TRANSPOSABLE ELEMENT TC3 TRANSPOSASE-LIKE PROTEIN"/>
    <property type="match status" value="1"/>
</dbReference>